<gene>
    <name evidence="2" type="ORF">GAO09_20520</name>
</gene>
<dbReference type="InterPro" id="IPR046161">
    <property type="entry name" value="DUF6163"/>
</dbReference>
<comment type="caution">
    <text evidence="2">The sequence shown here is derived from an EMBL/GenBank/DDBJ whole genome shotgun (WGS) entry which is preliminary data.</text>
</comment>
<evidence type="ECO:0000313" key="3">
    <source>
        <dbReference type="Proteomes" id="UP000435138"/>
    </source>
</evidence>
<dbReference type="AlphaFoldDB" id="A0A6A8AI10"/>
<feature type="transmembrane region" description="Helical" evidence="1">
    <location>
        <begin position="58"/>
        <end position="78"/>
    </location>
</feature>
<proteinExistence type="predicted"/>
<evidence type="ECO:0000313" key="2">
    <source>
        <dbReference type="EMBL" id="MQY48421.1"/>
    </source>
</evidence>
<feature type="transmembrane region" description="Helical" evidence="1">
    <location>
        <begin position="16"/>
        <end position="38"/>
    </location>
</feature>
<sequence length="143" mass="16161">MAPDSLKRPKRSMTQLLYVIFLRLVAVSCFWFGLQYWGMITGYSFGGRGRFDLLSFPWRAAASTLAVLFPVASLGLWLAVSWGPVLWALAAGTQLLMYQVWPEIFGHSLLITLMHGLVAAIYVLFRVAIYLENRKNAERVTTD</sequence>
<keyword evidence="3" id="KW-1185">Reference proteome</keyword>
<keyword evidence="1" id="KW-0812">Transmembrane</keyword>
<dbReference type="Pfam" id="PF19660">
    <property type="entry name" value="DUF6163"/>
    <property type="match status" value="1"/>
</dbReference>
<evidence type="ECO:0008006" key="4">
    <source>
        <dbReference type="Google" id="ProtNLM"/>
    </source>
</evidence>
<feature type="transmembrane region" description="Helical" evidence="1">
    <location>
        <begin position="107"/>
        <end position="129"/>
    </location>
</feature>
<dbReference type="EMBL" id="WIXI01000048">
    <property type="protein sequence ID" value="MQY48421.1"/>
    <property type="molecule type" value="Genomic_DNA"/>
</dbReference>
<accession>A0A6A8AI10</accession>
<feature type="transmembrane region" description="Helical" evidence="1">
    <location>
        <begin position="85"/>
        <end position="101"/>
    </location>
</feature>
<protein>
    <recommendedName>
        <fullName evidence="4">Transmemrbane protein</fullName>
    </recommendedName>
</protein>
<evidence type="ECO:0000256" key="1">
    <source>
        <dbReference type="SAM" id="Phobius"/>
    </source>
</evidence>
<keyword evidence="1" id="KW-1133">Transmembrane helix</keyword>
<organism evidence="2 3">
    <name type="scientific">Endobacterium cereale</name>
    <dbReference type="NCBI Taxonomy" id="2663029"/>
    <lineage>
        <taxon>Bacteria</taxon>
        <taxon>Pseudomonadati</taxon>
        <taxon>Pseudomonadota</taxon>
        <taxon>Alphaproteobacteria</taxon>
        <taxon>Hyphomicrobiales</taxon>
        <taxon>Rhizobiaceae</taxon>
        <taxon>Endobacterium</taxon>
    </lineage>
</organism>
<reference evidence="2 3" key="1">
    <citation type="submission" date="2019-11" db="EMBL/GenBank/DDBJ databases">
        <title>Genome analysis of Rhizobacterium cereale a novel genus and species isolated from maize roots in North Spain.</title>
        <authorList>
            <person name="Menendez E."/>
            <person name="Flores-Felix J.D."/>
            <person name="Ramirez-Bahena M.-H."/>
            <person name="Igual J.M."/>
            <person name="Garcia-Fraile P."/>
            <person name="Peix A."/>
            <person name="Velazquez E."/>
        </authorList>
    </citation>
    <scope>NUCLEOTIDE SEQUENCE [LARGE SCALE GENOMIC DNA]</scope>
    <source>
        <strain evidence="2 3">RZME27</strain>
    </source>
</reference>
<keyword evidence="1" id="KW-0472">Membrane</keyword>
<dbReference type="RefSeq" id="WP_153356809.1">
    <property type="nucleotide sequence ID" value="NZ_JAYKOO010000002.1"/>
</dbReference>
<dbReference type="Proteomes" id="UP000435138">
    <property type="component" value="Unassembled WGS sequence"/>
</dbReference>
<name>A0A6A8AI10_9HYPH</name>